<accession>A0ABR4I9C3</accession>
<keyword evidence="4" id="KW-1185">Reference proteome</keyword>
<feature type="region of interest" description="Disordered" evidence="1">
    <location>
        <begin position="85"/>
        <end position="116"/>
    </location>
</feature>
<evidence type="ECO:0000313" key="3">
    <source>
        <dbReference type="EMBL" id="KAL2824326.1"/>
    </source>
</evidence>
<dbReference type="EMBL" id="JBFXLU010000567">
    <property type="protein sequence ID" value="KAL2824326.1"/>
    <property type="molecule type" value="Genomic_DNA"/>
</dbReference>
<feature type="transmembrane region" description="Helical" evidence="2">
    <location>
        <begin position="49"/>
        <end position="69"/>
    </location>
</feature>
<keyword evidence="2" id="KW-1133">Transmembrane helix</keyword>
<dbReference type="Proteomes" id="UP001610446">
    <property type="component" value="Unassembled WGS sequence"/>
</dbReference>
<protein>
    <submittedName>
        <fullName evidence="3">Uncharacterized protein</fullName>
    </submittedName>
</protein>
<feature type="compositionally biased region" description="Low complexity" evidence="1">
    <location>
        <begin position="1"/>
        <end position="24"/>
    </location>
</feature>
<keyword evidence="2" id="KW-0472">Membrane</keyword>
<sequence>MTTTTTTTTTIASTTSNNNTTTASGDAGDAGDNNETNSNGSSSSLSGGAIAGIAIGAVAFIILLALVWYRAKVVAWIHRATSPAHLLQSGGGSGGTPESRSGVDSYNYNPPTTGPPAELVAKDKGFLPPELSDQTAVGPIELSAVGVAELPTSQTGDLRKRS</sequence>
<comment type="caution">
    <text evidence="3">The sequence shown here is derived from an EMBL/GenBank/DDBJ whole genome shotgun (WGS) entry which is preliminary data.</text>
</comment>
<gene>
    <name evidence="3" type="ORF">BJY01DRAFT_256489</name>
</gene>
<name>A0ABR4I9C3_9EURO</name>
<evidence type="ECO:0000313" key="4">
    <source>
        <dbReference type="Proteomes" id="UP001610446"/>
    </source>
</evidence>
<keyword evidence="2" id="KW-0812">Transmembrane</keyword>
<feature type="compositionally biased region" description="Polar residues" evidence="1">
    <location>
        <begin position="96"/>
        <end position="111"/>
    </location>
</feature>
<evidence type="ECO:0000256" key="1">
    <source>
        <dbReference type="SAM" id="MobiDB-lite"/>
    </source>
</evidence>
<evidence type="ECO:0000256" key="2">
    <source>
        <dbReference type="SAM" id="Phobius"/>
    </source>
</evidence>
<proteinExistence type="predicted"/>
<reference evidence="3 4" key="1">
    <citation type="submission" date="2024-07" db="EMBL/GenBank/DDBJ databases">
        <title>Section-level genome sequencing and comparative genomics of Aspergillus sections Usti and Cavernicolus.</title>
        <authorList>
            <consortium name="Lawrence Berkeley National Laboratory"/>
            <person name="Nybo J.L."/>
            <person name="Vesth T.C."/>
            <person name="Theobald S."/>
            <person name="Frisvad J.C."/>
            <person name="Larsen T.O."/>
            <person name="Kjaerboelling I."/>
            <person name="Rothschild-Mancinelli K."/>
            <person name="Lyhne E.K."/>
            <person name="Kogle M.E."/>
            <person name="Barry K."/>
            <person name="Clum A."/>
            <person name="Na H."/>
            <person name="Ledsgaard L."/>
            <person name="Lin J."/>
            <person name="Lipzen A."/>
            <person name="Kuo A."/>
            <person name="Riley R."/>
            <person name="Mondo S."/>
            <person name="Labutti K."/>
            <person name="Haridas S."/>
            <person name="Pangalinan J."/>
            <person name="Salamov A.A."/>
            <person name="Simmons B.A."/>
            <person name="Magnuson J.K."/>
            <person name="Chen J."/>
            <person name="Drula E."/>
            <person name="Henrissat B."/>
            <person name="Wiebenga A."/>
            <person name="Lubbers R.J."/>
            <person name="Gomes A.C."/>
            <person name="Makela M.R."/>
            <person name="Stajich J."/>
            <person name="Grigoriev I.V."/>
            <person name="Mortensen U.H."/>
            <person name="De Vries R.P."/>
            <person name="Baker S.E."/>
            <person name="Andersen M.R."/>
        </authorList>
    </citation>
    <scope>NUCLEOTIDE SEQUENCE [LARGE SCALE GENOMIC DNA]</scope>
    <source>
        <strain evidence="3 4">CBS 123904</strain>
    </source>
</reference>
<organism evidence="3 4">
    <name type="scientific">Aspergillus pseudoustus</name>
    <dbReference type="NCBI Taxonomy" id="1810923"/>
    <lineage>
        <taxon>Eukaryota</taxon>
        <taxon>Fungi</taxon>
        <taxon>Dikarya</taxon>
        <taxon>Ascomycota</taxon>
        <taxon>Pezizomycotina</taxon>
        <taxon>Eurotiomycetes</taxon>
        <taxon>Eurotiomycetidae</taxon>
        <taxon>Eurotiales</taxon>
        <taxon>Aspergillaceae</taxon>
        <taxon>Aspergillus</taxon>
        <taxon>Aspergillus subgen. Nidulantes</taxon>
    </lineage>
</organism>
<feature type="region of interest" description="Disordered" evidence="1">
    <location>
        <begin position="1"/>
        <end position="43"/>
    </location>
</feature>